<dbReference type="SMART" id="SM00297">
    <property type="entry name" value="BROMO"/>
    <property type="match status" value="1"/>
</dbReference>
<keyword evidence="6" id="KW-1185">Reference proteome</keyword>
<dbReference type="PRINTS" id="PR00503">
    <property type="entry name" value="BROMODOMAIN"/>
</dbReference>
<evidence type="ECO:0000256" key="1">
    <source>
        <dbReference type="ARBA" id="ARBA00023117"/>
    </source>
</evidence>
<feature type="domain" description="Bromo" evidence="4">
    <location>
        <begin position="134"/>
        <end position="204"/>
    </location>
</feature>
<dbReference type="InterPro" id="IPR036427">
    <property type="entry name" value="Bromodomain-like_sf"/>
</dbReference>
<dbReference type="AlphaFoldDB" id="A0A8X8ZHK2"/>
<reference evidence="5" key="2">
    <citation type="submission" date="2020-08" db="EMBL/GenBank/DDBJ databases">
        <title>Plant Genome Project.</title>
        <authorList>
            <person name="Zhang R.-G."/>
        </authorList>
    </citation>
    <scope>NUCLEOTIDE SEQUENCE</scope>
    <source>
        <strain evidence="5">Huo1</strain>
        <tissue evidence="5">Leaf</tissue>
    </source>
</reference>
<evidence type="ECO:0000256" key="3">
    <source>
        <dbReference type="SAM" id="MobiDB-lite"/>
    </source>
</evidence>
<dbReference type="PROSITE" id="PS50014">
    <property type="entry name" value="BROMODOMAIN_2"/>
    <property type="match status" value="1"/>
</dbReference>
<protein>
    <recommendedName>
        <fullName evidence="4">Bromo domain-containing protein</fullName>
    </recommendedName>
</protein>
<evidence type="ECO:0000313" key="6">
    <source>
        <dbReference type="Proteomes" id="UP000298416"/>
    </source>
</evidence>
<evidence type="ECO:0000313" key="5">
    <source>
        <dbReference type="EMBL" id="KAG6405071.1"/>
    </source>
</evidence>
<accession>A0A8X8ZHK2</accession>
<dbReference type="Gene3D" id="1.20.920.10">
    <property type="entry name" value="Bromodomain-like"/>
    <property type="match status" value="1"/>
</dbReference>
<dbReference type="Pfam" id="PF00439">
    <property type="entry name" value="Bromodomain"/>
    <property type="match status" value="1"/>
</dbReference>
<proteinExistence type="predicted"/>
<feature type="region of interest" description="Disordered" evidence="3">
    <location>
        <begin position="53"/>
        <end position="73"/>
    </location>
</feature>
<name>A0A8X8ZHK2_SALSN</name>
<sequence>MAGNQTQTRSCYPMQLPQKVAMNKRGRCSLKFNVTPKSVWPKVEDKLLEGTNETRMPSMNSGKRMPEMSLDGQRCKKQKISCEDQRKQNRVSVAVTKPAKANVPEMCIDDQRWKKQQMDFNVKVECSKLLKELMDRRLAWGFTKPVDLVKAPDYFKKIKNPMDLQTIKRNLERNMYSDAKEFANDMVLTFRNAMLYHSPTDEAHLNASY</sequence>
<dbReference type="SUPFAM" id="SSF47370">
    <property type="entry name" value="Bromodomain"/>
    <property type="match status" value="1"/>
</dbReference>
<dbReference type="PANTHER" id="PTHR45926">
    <property type="entry name" value="OSJNBA0053K19.4 PROTEIN"/>
    <property type="match status" value="1"/>
</dbReference>
<dbReference type="EMBL" id="PNBA02000012">
    <property type="protein sequence ID" value="KAG6405071.1"/>
    <property type="molecule type" value="Genomic_DNA"/>
</dbReference>
<dbReference type="InterPro" id="IPR001487">
    <property type="entry name" value="Bromodomain"/>
</dbReference>
<gene>
    <name evidence="5" type="ORF">SASPL_132653</name>
</gene>
<reference evidence="5" key="1">
    <citation type="submission" date="2018-01" db="EMBL/GenBank/DDBJ databases">
        <authorList>
            <person name="Mao J.F."/>
        </authorList>
    </citation>
    <scope>NUCLEOTIDE SEQUENCE</scope>
    <source>
        <strain evidence="5">Huo1</strain>
        <tissue evidence="5">Leaf</tissue>
    </source>
</reference>
<keyword evidence="1 2" id="KW-0103">Bromodomain</keyword>
<comment type="caution">
    <text evidence="5">The sequence shown here is derived from an EMBL/GenBank/DDBJ whole genome shotgun (WGS) entry which is preliminary data.</text>
</comment>
<evidence type="ECO:0000259" key="4">
    <source>
        <dbReference type="PROSITE" id="PS50014"/>
    </source>
</evidence>
<dbReference type="Proteomes" id="UP000298416">
    <property type="component" value="Unassembled WGS sequence"/>
</dbReference>
<organism evidence="5">
    <name type="scientific">Salvia splendens</name>
    <name type="common">Scarlet sage</name>
    <dbReference type="NCBI Taxonomy" id="180675"/>
    <lineage>
        <taxon>Eukaryota</taxon>
        <taxon>Viridiplantae</taxon>
        <taxon>Streptophyta</taxon>
        <taxon>Embryophyta</taxon>
        <taxon>Tracheophyta</taxon>
        <taxon>Spermatophyta</taxon>
        <taxon>Magnoliopsida</taxon>
        <taxon>eudicotyledons</taxon>
        <taxon>Gunneridae</taxon>
        <taxon>Pentapetalae</taxon>
        <taxon>asterids</taxon>
        <taxon>lamiids</taxon>
        <taxon>Lamiales</taxon>
        <taxon>Lamiaceae</taxon>
        <taxon>Nepetoideae</taxon>
        <taxon>Mentheae</taxon>
        <taxon>Salviinae</taxon>
        <taxon>Salvia</taxon>
        <taxon>Salvia subgen. Calosphace</taxon>
        <taxon>core Calosphace</taxon>
    </lineage>
</organism>
<evidence type="ECO:0000256" key="2">
    <source>
        <dbReference type="PROSITE-ProRule" id="PRU00035"/>
    </source>
</evidence>